<protein>
    <recommendedName>
        <fullName evidence="5">RxLR effector protein</fullName>
    </recommendedName>
</protein>
<keyword evidence="4 5" id="KW-0732">Signal</keyword>
<evidence type="ECO:0000256" key="4">
    <source>
        <dbReference type="ARBA" id="ARBA00022729"/>
    </source>
</evidence>
<comment type="caution">
    <text evidence="7">The sequence shown here is derived from an EMBL/GenBank/DDBJ whole genome shotgun (WGS) entry which is preliminary data.</text>
</comment>
<feature type="coiled-coil region" evidence="6">
    <location>
        <begin position="234"/>
        <end position="306"/>
    </location>
</feature>
<comment type="function">
    <text evidence="5">Effector that suppresses plant defense responses during pathogen infection.</text>
</comment>
<comment type="similarity">
    <text evidence="2 5">Belongs to the RxLR effector family.</text>
</comment>
<dbReference type="AlphaFoldDB" id="A0A2P4YCF3"/>
<accession>A0A2P4YCF3</accession>
<keyword evidence="6" id="KW-0175">Coiled coil</keyword>
<reference evidence="7 8" key="1">
    <citation type="journal article" date="2017" name="Genome Biol. Evol.">
        <title>Phytophthora megakarya and P. palmivora, closely related causal agents of cacao black pod rot, underwent increases in genome sizes and gene numbers by different mechanisms.</title>
        <authorList>
            <person name="Ali S.S."/>
            <person name="Shao J."/>
            <person name="Lary D.J."/>
            <person name="Kronmiller B."/>
            <person name="Shen D."/>
            <person name="Strem M.D."/>
            <person name="Amoako-Attah I."/>
            <person name="Akrofi A.Y."/>
            <person name="Begoude B.A."/>
            <person name="Ten Hoopen G.M."/>
            <person name="Coulibaly K."/>
            <person name="Kebe B.I."/>
            <person name="Melnick R.L."/>
            <person name="Guiltinan M.J."/>
            <person name="Tyler B.M."/>
            <person name="Meinhardt L.W."/>
            <person name="Bailey B.A."/>
        </authorList>
    </citation>
    <scope>NUCLEOTIDE SEQUENCE [LARGE SCALE GENOMIC DNA]</scope>
    <source>
        <strain evidence="8">sbr112.9</strain>
    </source>
</reference>
<sequence>MRSVFYVAVAVAALATSSAVAAFTNAGDKLLVKTTPNIEADAMISGDSQRRFLRVSGPKDDGLIATDEERRKVRTITKIYAKLDKQKRIRDAQVRKMKAIRARKIIDAARKRGRLSNADYDAAIILLGKISTSKTVMFLMCMWVKENWAFLDQRVVSILAKLGERLGLGSQVIQMTMKIAQVVDGISVCMLEIFVVILQLPEDRLLIDGVIHTPKRGLNKPFAEFCQDRYDTLIQELENSNVQLVESRSAVEELEEKLDKVSKLRDDYSELQATSKSTILCLEDEIDTLKRQVQILQAQLAALTSHPDLGSPPPPALARLLFSQDQELVTAGQRDQTQNQSLREVRQHL</sequence>
<dbReference type="InterPro" id="IPR031825">
    <property type="entry name" value="RXLR"/>
</dbReference>
<keyword evidence="3 5" id="KW-0964">Secreted</keyword>
<feature type="signal peptide" evidence="5">
    <location>
        <begin position="1"/>
        <end position="22"/>
    </location>
</feature>
<evidence type="ECO:0000256" key="6">
    <source>
        <dbReference type="SAM" id="Coils"/>
    </source>
</evidence>
<evidence type="ECO:0000256" key="1">
    <source>
        <dbReference type="ARBA" id="ARBA00004613"/>
    </source>
</evidence>
<evidence type="ECO:0000256" key="3">
    <source>
        <dbReference type="ARBA" id="ARBA00022525"/>
    </source>
</evidence>
<dbReference type="Pfam" id="PF16810">
    <property type="entry name" value="RXLR"/>
    <property type="match status" value="1"/>
</dbReference>
<name>A0A2P4YCF3_9STRA</name>
<keyword evidence="8" id="KW-1185">Reference proteome</keyword>
<proteinExistence type="inferred from homology"/>
<evidence type="ECO:0000313" key="8">
    <source>
        <dbReference type="Proteomes" id="UP000237271"/>
    </source>
</evidence>
<dbReference type="EMBL" id="NCKW01003804">
    <property type="protein sequence ID" value="POM75478.1"/>
    <property type="molecule type" value="Genomic_DNA"/>
</dbReference>
<evidence type="ECO:0000256" key="5">
    <source>
        <dbReference type="RuleBase" id="RU367124"/>
    </source>
</evidence>
<feature type="chain" id="PRO_5015157337" description="RxLR effector protein" evidence="5">
    <location>
        <begin position="23"/>
        <end position="349"/>
    </location>
</feature>
<gene>
    <name evidence="7" type="ORF">PHPALM_7415</name>
</gene>
<dbReference type="OrthoDB" id="145754at2759"/>
<evidence type="ECO:0000256" key="2">
    <source>
        <dbReference type="ARBA" id="ARBA00010400"/>
    </source>
</evidence>
<comment type="domain">
    <text evidence="5">The RxLR-dEER motif acts to carry the protein into the host cell cytoplasm through binding to cell surface phosphatidylinositol-3-phosphate.</text>
</comment>
<evidence type="ECO:0000313" key="7">
    <source>
        <dbReference type="EMBL" id="POM75478.1"/>
    </source>
</evidence>
<comment type="subcellular location">
    <subcellularLocation>
        <location evidence="1 5">Secreted</location>
    </subcellularLocation>
</comment>
<dbReference type="Proteomes" id="UP000237271">
    <property type="component" value="Unassembled WGS sequence"/>
</dbReference>
<organism evidence="7 8">
    <name type="scientific">Phytophthora palmivora</name>
    <dbReference type="NCBI Taxonomy" id="4796"/>
    <lineage>
        <taxon>Eukaryota</taxon>
        <taxon>Sar</taxon>
        <taxon>Stramenopiles</taxon>
        <taxon>Oomycota</taxon>
        <taxon>Peronosporomycetes</taxon>
        <taxon>Peronosporales</taxon>
        <taxon>Peronosporaceae</taxon>
        <taxon>Phytophthora</taxon>
    </lineage>
</organism>